<proteinExistence type="predicted"/>
<dbReference type="EMBL" id="CAXIXY010000009">
    <property type="protein sequence ID" value="CAL2094570.1"/>
    <property type="molecule type" value="Genomic_DNA"/>
</dbReference>
<protein>
    <recommendedName>
        <fullName evidence="3">Thioredoxin domain-containing protein</fullName>
    </recommendedName>
</protein>
<evidence type="ECO:0000313" key="2">
    <source>
        <dbReference type="Proteomes" id="UP001497416"/>
    </source>
</evidence>
<comment type="caution">
    <text evidence="1">The sequence shown here is derived from an EMBL/GenBank/DDBJ whole genome shotgun (WGS) entry which is preliminary data.</text>
</comment>
<organism evidence="1 2">
    <name type="scientific">Tenacibaculum platacis</name>
    <dbReference type="NCBI Taxonomy" id="3137852"/>
    <lineage>
        <taxon>Bacteria</taxon>
        <taxon>Pseudomonadati</taxon>
        <taxon>Bacteroidota</taxon>
        <taxon>Flavobacteriia</taxon>
        <taxon>Flavobacteriales</taxon>
        <taxon>Flavobacteriaceae</taxon>
        <taxon>Tenacibaculum</taxon>
    </lineage>
</organism>
<dbReference type="Proteomes" id="UP001497416">
    <property type="component" value="Unassembled WGS sequence"/>
</dbReference>
<name>A0ABM9P6L5_9FLAO</name>
<dbReference type="Gene3D" id="3.40.30.10">
    <property type="entry name" value="Glutaredoxin"/>
    <property type="match status" value="1"/>
</dbReference>
<gene>
    <name evidence="1" type="ORF">T190607A01A_70059</name>
</gene>
<evidence type="ECO:0008006" key="3">
    <source>
        <dbReference type="Google" id="ProtNLM"/>
    </source>
</evidence>
<sequence length="471" mass="55380">MIYSIFLFLSVNLYATLNRMIKYIVPLLSVFLLSCNETKKENLTYLGGKIINPKADFVTLQNHYEELIDTIKLNSDNTFIGSFKNIKEGLYLFRHGSEFQYIFLEPQDSLLLRLNTWDFDESLVFSGSNAEKNNALIENFLINEKQSKDFYKYYQLNSEDFLRTVDSLKVLKDDYLENFITDYPETSENYIDVLKVALFYPLFTKLETYSINNRLKEEPEALKEERFVSHRPEVGINGDSLMFYSPYRNYVYNNIYYDVYAENVKDESDDFTIAVLETVDDKIESRVLKNRLLKETIIRHFYTKTSCSLNKQAYNTFSKFSTNDADKEEIACLLTDVKHIPKKKRIPNFKLFSPQGSMENIRNVIKGNSTVIYFRNKEYSSNKWVASRMNYLINNNPGVKFMVINMNEDKNEYIKELNIKHQFYLHKESDAHNFLTSRYPRMVLVNKKGIVVNGFCGLSSEKIEKQITDLQ</sequence>
<reference evidence="1 2" key="1">
    <citation type="submission" date="2024-05" db="EMBL/GenBank/DDBJ databases">
        <authorList>
            <person name="Duchaud E."/>
        </authorList>
    </citation>
    <scope>NUCLEOTIDE SEQUENCE [LARGE SCALE GENOMIC DNA]</scope>
    <source>
        <strain evidence="1">Ena-SAMPLE-TAB-13-05-2024-13:56:06:370-140302</strain>
    </source>
</reference>
<evidence type="ECO:0000313" key="1">
    <source>
        <dbReference type="EMBL" id="CAL2094570.1"/>
    </source>
</evidence>
<accession>A0ABM9P6L5</accession>
<keyword evidence="2" id="KW-1185">Reference proteome</keyword>